<dbReference type="KEGG" id="srm:SRM_00234"/>
<reference evidence="1 2" key="1">
    <citation type="journal article" date="2010" name="ISME J.">
        <title>Fine-scale evolution: genomic, phenotypic and ecological differentiation in two coexisting Salinibacter ruber strains.</title>
        <authorList>
            <person name="Pena A."/>
            <person name="Teeling H."/>
            <person name="Huerta-Cepas J."/>
            <person name="Santos F."/>
            <person name="Yarza P."/>
            <person name="Brito-Echeverria J."/>
            <person name="Lucio M."/>
            <person name="Schmitt-Kopplin P."/>
            <person name="Meseguer I."/>
            <person name="Schenowitz C."/>
            <person name="Dossat C."/>
            <person name="Barbe V."/>
            <person name="Dopazo J."/>
            <person name="Rossello-Mora R."/>
            <person name="Schuler M."/>
            <person name="Glockner F.O."/>
            <person name="Amann R."/>
            <person name="Gabaldon T."/>
            <person name="Anton J."/>
        </authorList>
    </citation>
    <scope>NUCLEOTIDE SEQUENCE [LARGE SCALE GENOMIC DNA]</scope>
    <source>
        <strain evidence="1 2">M8</strain>
    </source>
</reference>
<dbReference type="Proteomes" id="UP000000933">
    <property type="component" value="Chromosome"/>
</dbReference>
<evidence type="ECO:0000313" key="1">
    <source>
        <dbReference type="EMBL" id="CBH23155.1"/>
    </source>
</evidence>
<sequence length="81" mass="9180">MIKGDEPTSYAGILSRFSHHFVRTGRTSEGIREVLARAETDRNRADYDAFSVFEVQAAEDPVSDVSQFTKVAHRAIENHRE</sequence>
<protein>
    <submittedName>
        <fullName evidence="1">Uncharacterized protein</fullName>
    </submittedName>
</protein>
<dbReference type="PANTHER" id="PTHR36565">
    <property type="entry name" value="UPF0332 PROTEIN TM_1000"/>
    <property type="match status" value="1"/>
</dbReference>
<dbReference type="PANTHER" id="PTHR36565:SF1">
    <property type="entry name" value="UPF0332 PROTEIN TM_1000"/>
    <property type="match status" value="1"/>
</dbReference>
<dbReference type="EMBL" id="FP565814">
    <property type="protein sequence ID" value="CBH23155.1"/>
    <property type="molecule type" value="Genomic_DNA"/>
</dbReference>
<accession>D5H550</accession>
<organism evidence="1 2">
    <name type="scientific">Salinibacter ruber (strain M8)</name>
    <dbReference type="NCBI Taxonomy" id="761659"/>
    <lineage>
        <taxon>Bacteria</taxon>
        <taxon>Pseudomonadati</taxon>
        <taxon>Rhodothermota</taxon>
        <taxon>Rhodothermia</taxon>
        <taxon>Rhodothermales</taxon>
        <taxon>Salinibacteraceae</taxon>
        <taxon>Salinibacter</taxon>
    </lineage>
</organism>
<dbReference type="Gene3D" id="1.20.120.330">
    <property type="entry name" value="Nucleotidyltransferases domain 2"/>
    <property type="match status" value="1"/>
</dbReference>
<reference evidence="2" key="2">
    <citation type="submission" date="2010-04" db="EMBL/GenBank/DDBJ databases">
        <title>Genome sequence of Salinibacter ruber M8.</title>
        <authorList>
            <consortium name="Genoscope"/>
        </authorList>
    </citation>
    <scope>NUCLEOTIDE SEQUENCE [LARGE SCALE GENOMIC DNA]</scope>
    <source>
        <strain evidence="2">M8</strain>
    </source>
</reference>
<evidence type="ECO:0000313" key="2">
    <source>
        <dbReference type="Proteomes" id="UP000000933"/>
    </source>
</evidence>
<proteinExistence type="predicted"/>
<dbReference type="AlphaFoldDB" id="D5H550"/>
<dbReference type="HOGENOM" id="CLU_2571870_0_0_10"/>
<gene>
    <name evidence="1" type="ordered locus">SRM_00234</name>
</gene>
<name>D5H550_SALRM</name>
<dbReference type="InterPro" id="IPR052226">
    <property type="entry name" value="UPF0332_toxin"/>
</dbReference>